<sequence>MFARHDNKTFNDLSAELNDEQDWQAGILRRLNHYLDVSTFAYEPVSGLLAIGTASGLIHIYGSPGVEARLEISNHSRIKLLQFSSSTLRLLCVDDQQRLHIWDLTASNKPRLQKITNYRQSVNAVALSPSHTHAFVALSNGEVKTYDLLCSWHSPYTIINLWAMYEKISASGMPYSMEPGSQVPIEVVIHPRDLNLLFIAYGGGVVLSDLTQRSMQHAYEMLLPPGAPGGLGYTSLDLMTHRRPSVTALAVHPAGHFFAVGHADGSIAFWAVEDEDKPLIVRTLDDIDVNLVDATKLDEILSSKEKLIPEEREPIFKLAWSGFSNSSDPRGGDTTLTVLGGLRGDEAPGITVILFPAFNPSDVTPPDPQAGLPQQIRTAMQESLEPKDAYTYYTKGVPQDFLLLPKNNPHFSGTFDPTAILILYDHVGDIRATEAHQFPPPSCIPMPSPEPQAVATATVKDAEAADDGEDLLSQELASALASMKLDDDPRQLQLPASLWNGPNSILGGTLYALEKSVYEILVDARDFLDQSLHLRGGVAWVEDIQGEMKLLKLQPNRILITYHRNLTIRFQDLTARLLLSSDTSPLTNAFPNPLPALTINLTTILADPAVATRATPKFLEEARIQSVQFASESRECGIILQTGEIALYRLAHGETPTGIATMSEDKELVSLQHLHPQPGDKFHPIFMLMAGRGAVAAVGLSDIGFLAASYADGSLFVVDMRGPTIILRDMSGTRAGKQSLRHRREEDPVVSLTWTVTGTASDPTPRILLLIIRSSGTTNIHTITRSSTGSWSVKENPEKTDAASHPLPGGSFVIDAKGNGMKASRHALATALAPPSDPSQVKRGIWINAGARGVRCTADITGEKLGRAEWGSKIGKVEQVEVVHKNSATVLVAYTDRRQAVVYSLPFLEHLHTVQMEQSSTEPLSADGTGDYIEWVRHNPSGLIRLANYGTLFDIRRSEPYATPDVLFADETRVVPPQPQPVSVGPTSLLSSWIGSITSQAMTGEQIDTLLAGPDRPMPQHFERSKPHAQEFPLSAGTSVGASSIGTINAREIANSASTAANDLYNRLGSALSERGEMLGQLQESFDSLEQGSRKMLVQSKTLAAKQTAKGWFGF</sequence>
<dbReference type="InterPro" id="IPR001680">
    <property type="entry name" value="WD40_rpt"/>
</dbReference>
<keyword evidence="3" id="KW-0853">WD repeat</keyword>
<evidence type="ECO:0000313" key="6">
    <source>
        <dbReference type="EMBL" id="CAL1694487.1"/>
    </source>
</evidence>
<dbReference type="InterPro" id="IPR015943">
    <property type="entry name" value="WD40/YVTN_repeat-like_dom_sf"/>
</dbReference>
<organism evidence="6 7">
    <name type="scientific">Somion occarium</name>
    <dbReference type="NCBI Taxonomy" id="3059160"/>
    <lineage>
        <taxon>Eukaryota</taxon>
        <taxon>Fungi</taxon>
        <taxon>Dikarya</taxon>
        <taxon>Basidiomycota</taxon>
        <taxon>Agaricomycotina</taxon>
        <taxon>Agaricomycetes</taxon>
        <taxon>Polyporales</taxon>
        <taxon>Cerrenaceae</taxon>
        <taxon>Somion</taxon>
    </lineage>
</organism>
<accession>A0ABP1CFR3</accession>
<evidence type="ECO:0000259" key="5">
    <source>
        <dbReference type="Pfam" id="PF08596"/>
    </source>
</evidence>
<reference evidence="7" key="1">
    <citation type="submission" date="2024-04" db="EMBL/GenBank/DDBJ databases">
        <authorList>
            <person name="Shaw F."/>
            <person name="Minotto A."/>
        </authorList>
    </citation>
    <scope>NUCLEOTIDE SEQUENCE [LARGE SCALE GENOMIC DNA]</scope>
</reference>
<dbReference type="Proteomes" id="UP001497453">
    <property type="component" value="Chromosome 1"/>
</dbReference>
<dbReference type="SMART" id="SM00320">
    <property type="entry name" value="WD40"/>
    <property type="match status" value="5"/>
</dbReference>
<keyword evidence="7" id="KW-1185">Reference proteome</keyword>
<dbReference type="PANTHER" id="PTHR10241">
    <property type="entry name" value="LETHAL 2 GIANT LARVAE PROTEIN"/>
    <property type="match status" value="1"/>
</dbReference>
<dbReference type="EMBL" id="OZ037944">
    <property type="protein sequence ID" value="CAL1694487.1"/>
    <property type="molecule type" value="Genomic_DNA"/>
</dbReference>
<evidence type="ECO:0000313" key="7">
    <source>
        <dbReference type="Proteomes" id="UP001497453"/>
    </source>
</evidence>
<dbReference type="PANTHER" id="PTHR10241:SF25">
    <property type="entry name" value="TOMOSYN, ISOFORM C"/>
    <property type="match status" value="1"/>
</dbReference>
<evidence type="ECO:0000256" key="2">
    <source>
        <dbReference type="ARBA" id="ARBA00022483"/>
    </source>
</evidence>
<gene>
    <name evidence="6" type="ORF">GFSPODELE1_LOCUS331</name>
</gene>
<dbReference type="Pfam" id="PF00400">
    <property type="entry name" value="WD40"/>
    <property type="match status" value="1"/>
</dbReference>
<dbReference type="InterPro" id="IPR013905">
    <property type="entry name" value="Lgl_C_dom"/>
</dbReference>
<feature type="region of interest" description="Disordered" evidence="4">
    <location>
        <begin position="788"/>
        <end position="809"/>
    </location>
</feature>
<keyword evidence="2" id="KW-0268">Exocytosis</keyword>
<comment type="similarity">
    <text evidence="1">Belongs to the WD repeat L(2)GL family.</text>
</comment>
<dbReference type="Gene3D" id="2.130.10.10">
    <property type="entry name" value="YVTN repeat-like/Quinoprotein amine dehydrogenase"/>
    <property type="match status" value="2"/>
</dbReference>
<dbReference type="Pfam" id="PF08596">
    <property type="entry name" value="Lgl_C"/>
    <property type="match status" value="1"/>
</dbReference>
<feature type="repeat" description="WD" evidence="3">
    <location>
        <begin position="239"/>
        <end position="280"/>
    </location>
</feature>
<name>A0ABP1CFR3_9APHY</name>
<proteinExistence type="inferred from homology"/>
<dbReference type="InterPro" id="IPR036322">
    <property type="entry name" value="WD40_repeat_dom_sf"/>
</dbReference>
<protein>
    <recommendedName>
        <fullName evidence="5">Lethal giant larvae (Lgl)-like C-terminal domain-containing protein</fullName>
    </recommendedName>
</protein>
<evidence type="ECO:0000256" key="3">
    <source>
        <dbReference type="PROSITE-ProRule" id="PRU00221"/>
    </source>
</evidence>
<evidence type="ECO:0000256" key="1">
    <source>
        <dbReference type="ARBA" id="ARBA00008070"/>
    </source>
</evidence>
<dbReference type="SUPFAM" id="SSF50978">
    <property type="entry name" value="WD40 repeat-like"/>
    <property type="match status" value="1"/>
</dbReference>
<feature type="domain" description="Lethal giant larvae (Lgl)-like C-terminal" evidence="5">
    <location>
        <begin position="622"/>
        <end position="1019"/>
    </location>
</feature>
<dbReference type="CDD" id="cd15873">
    <property type="entry name" value="R-SNARE_STXBP5_6"/>
    <property type="match status" value="1"/>
</dbReference>
<dbReference type="PROSITE" id="PS50082">
    <property type="entry name" value="WD_REPEATS_2"/>
    <property type="match status" value="1"/>
</dbReference>
<evidence type="ECO:0000256" key="4">
    <source>
        <dbReference type="SAM" id="MobiDB-lite"/>
    </source>
</evidence>